<dbReference type="AlphaFoldDB" id="A0AAD8C4W8"/>
<feature type="non-terminal residue" evidence="3">
    <location>
        <position position="184"/>
    </location>
</feature>
<comment type="caution">
    <text evidence="3">The sequence shown here is derived from an EMBL/GenBank/DDBJ whole genome shotgun (WGS) entry which is preliminary data.</text>
</comment>
<gene>
    <name evidence="3" type="ORF">Bpfe_004938</name>
</gene>
<dbReference type="SUPFAM" id="SSF48403">
    <property type="entry name" value="Ankyrin repeat"/>
    <property type="match status" value="1"/>
</dbReference>
<proteinExistence type="predicted"/>
<keyword evidence="3" id="KW-0808">Transferase</keyword>
<reference evidence="3" key="1">
    <citation type="journal article" date="2023" name="PLoS Negl. Trop. Dis.">
        <title>A genome sequence for Biomphalaria pfeifferi, the major vector snail for the human-infecting parasite Schistosoma mansoni.</title>
        <authorList>
            <person name="Bu L."/>
            <person name="Lu L."/>
            <person name="Laidemitt M.R."/>
            <person name="Zhang S.M."/>
            <person name="Mutuku M."/>
            <person name="Mkoji G."/>
            <person name="Steinauer M."/>
            <person name="Loker E.S."/>
        </authorList>
    </citation>
    <scope>NUCLEOTIDE SEQUENCE</scope>
    <source>
        <strain evidence="3">KasaAsao</strain>
    </source>
</reference>
<evidence type="ECO:0000313" key="3">
    <source>
        <dbReference type="EMBL" id="KAK0065505.1"/>
    </source>
</evidence>
<dbReference type="EMBL" id="JASAOG010000013">
    <property type="protein sequence ID" value="KAK0065505.1"/>
    <property type="molecule type" value="Genomic_DNA"/>
</dbReference>
<keyword evidence="4" id="KW-1185">Reference proteome</keyword>
<sequence>DSPLHRACEKKCLFQVRQLVEELKDLNPKNRLGQTPLHVSVNNDALEISKVYRCRFAGFTWENTFDDLLPKKECINSTGLIKAKAKHDLKDSFGNMPIHISSSCGAAACLDVLISAGSCINAVNFQNETPLYLAAKRDNLLIIKKNLKCKPLVDVTSLSGLSAKGVAQISGHKKAVELIQAYER</sequence>
<evidence type="ECO:0000313" key="4">
    <source>
        <dbReference type="Proteomes" id="UP001233172"/>
    </source>
</evidence>
<dbReference type="Proteomes" id="UP001233172">
    <property type="component" value="Unassembled WGS sequence"/>
</dbReference>
<keyword evidence="3" id="KW-0418">Kinase</keyword>
<protein>
    <submittedName>
        <fullName evidence="3">Ankyrin repeat and protein kinase domain-containing protein 1</fullName>
    </submittedName>
</protein>
<dbReference type="Gene3D" id="1.25.40.20">
    <property type="entry name" value="Ankyrin repeat-containing domain"/>
    <property type="match status" value="1"/>
</dbReference>
<keyword evidence="2" id="KW-0040">ANK repeat</keyword>
<accession>A0AAD8C4W8</accession>
<dbReference type="PANTHER" id="PTHR24171">
    <property type="entry name" value="ANKYRIN REPEAT DOMAIN-CONTAINING PROTEIN 39-RELATED"/>
    <property type="match status" value="1"/>
</dbReference>
<feature type="non-terminal residue" evidence="3">
    <location>
        <position position="1"/>
    </location>
</feature>
<reference evidence="3" key="2">
    <citation type="submission" date="2023-04" db="EMBL/GenBank/DDBJ databases">
        <authorList>
            <person name="Bu L."/>
            <person name="Lu L."/>
            <person name="Laidemitt M.R."/>
            <person name="Zhang S.M."/>
            <person name="Mutuku M."/>
            <person name="Mkoji G."/>
            <person name="Steinauer M."/>
            <person name="Loker E.S."/>
        </authorList>
    </citation>
    <scope>NUCLEOTIDE SEQUENCE</scope>
    <source>
        <strain evidence="3">KasaAsao</strain>
        <tissue evidence="3">Whole Snail</tissue>
    </source>
</reference>
<evidence type="ECO:0000256" key="2">
    <source>
        <dbReference type="ARBA" id="ARBA00023043"/>
    </source>
</evidence>
<organism evidence="3 4">
    <name type="scientific">Biomphalaria pfeifferi</name>
    <name type="common">Bloodfluke planorb</name>
    <name type="synonym">Freshwater snail</name>
    <dbReference type="NCBI Taxonomy" id="112525"/>
    <lineage>
        <taxon>Eukaryota</taxon>
        <taxon>Metazoa</taxon>
        <taxon>Spiralia</taxon>
        <taxon>Lophotrochozoa</taxon>
        <taxon>Mollusca</taxon>
        <taxon>Gastropoda</taxon>
        <taxon>Heterobranchia</taxon>
        <taxon>Euthyneura</taxon>
        <taxon>Panpulmonata</taxon>
        <taxon>Hygrophila</taxon>
        <taxon>Lymnaeoidea</taxon>
        <taxon>Planorbidae</taxon>
        <taxon>Biomphalaria</taxon>
    </lineage>
</organism>
<name>A0AAD8C4W8_BIOPF</name>
<dbReference type="InterPro" id="IPR036770">
    <property type="entry name" value="Ankyrin_rpt-contain_sf"/>
</dbReference>
<keyword evidence="1" id="KW-0677">Repeat</keyword>
<dbReference type="GO" id="GO:0016301">
    <property type="term" value="F:kinase activity"/>
    <property type="evidence" value="ECO:0007669"/>
    <property type="project" value="UniProtKB-KW"/>
</dbReference>
<evidence type="ECO:0000256" key="1">
    <source>
        <dbReference type="ARBA" id="ARBA00022737"/>
    </source>
</evidence>